<comment type="caution">
    <text evidence="1">The sequence shown here is derived from an EMBL/GenBank/DDBJ whole genome shotgun (WGS) entry which is preliminary data.</text>
</comment>
<evidence type="ECO:0000313" key="2">
    <source>
        <dbReference type="Proteomes" id="UP000265520"/>
    </source>
</evidence>
<name>A0A392QZT3_9FABA</name>
<dbReference type="AlphaFoldDB" id="A0A392QZT3"/>
<evidence type="ECO:0000313" key="1">
    <source>
        <dbReference type="EMBL" id="MCI29362.1"/>
    </source>
</evidence>
<reference evidence="1 2" key="1">
    <citation type="journal article" date="2018" name="Front. Plant Sci.">
        <title>Red Clover (Trifolium pratense) and Zigzag Clover (T. medium) - A Picture of Genomic Similarities and Differences.</title>
        <authorList>
            <person name="Dluhosova J."/>
            <person name="Istvanek J."/>
            <person name="Nedelnik J."/>
            <person name="Repkova J."/>
        </authorList>
    </citation>
    <scope>NUCLEOTIDE SEQUENCE [LARGE SCALE GENOMIC DNA]</scope>
    <source>
        <strain evidence="2">cv. 10/8</strain>
        <tissue evidence="1">Leaf</tissue>
    </source>
</reference>
<protein>
    <submittedName>
        <fullName evidence="1">Uncharacterized protein</fullName>
    </submittedName>
</protein>
<dbReference type="EMBL" id="LXQA010172007">
    <property type="protein sequence ID" value="MCI29362.1"/>
    <property type="molecule type" value="Genomic_DNA"/>
</dbReference>
<feature type="non-terminal residue" evidence="1">
    <location>
        <position position="76"/>
    </location>
</feature>
<accession>A0A392QZT3</accession>
<dbReference type="Proteomes" id="UP000265520">
    <property type="component" value="Unassembled WGS sequence"/>
</dbReference>
<proteinExistence type="predicted"/>
<organism evidence="1 2">
    <name type="scientific">Trifolium medium</name>
    <dbReference type="NCBI Taxonomy" id="97028"/>
    <lineage>
        <taxon>Eukaryota</taxon>
        <taxon>Viridiplantae</taxon>
        <taxon>Streptophyta</taxon>
        <taxon>Embryophyta</taxon>
        <taxon>Tracheophyta</taxon>
        <taxon>Spermatophyta</taxon>
        <taxon>Magnoliopsida</taxon>
        <taxon>eudicotyledons</taxon>
        <taxon>Gunneridae</taxon>
        <taxon>Pentapetalae</taxon>
        <taxon>rosids</taxon>
        <taxon>fabids</taxon>
        <taxon>Fabales</taxon>
        <taxon>Fabaceae</taxon>
        <taxon>Papilionoideae</taxon>
        <taxon>50 kb inversion clade</taxon>
        <taxon>NPAAA clade</taxon>
        <taxon>Hologalegina</taxon>
        <taxon>IRL clade</taxon>
        <taxon>Trifolieae</taxon>
        <taxon>Trifolium</taxon>
    </lineage>
</organism>
<sequence length="76" mass="8144">MRGSLAEEEDGGGFGIKRRIDVFVDAFRIMSLERAGCGGELLGSEDGGTGSKVKFCLEGDDSAIVVEMFEDHKEEG</sequence>
<keyword evidence="2" id="KW-1185">Reference proteome</keyword>